<gene>
    <name evidence="2" type="ORF">B7463_g4968</name>
</gene>
<keyword evidence="3" id="KW-1185">Reference proteome</keyword>
<feature type="transmembrane region" description="Helical" evidence="1">
    <location>
        <begin position="35"/>
        <end position="57"/>
    </location>
</feature>
<feature type="non-terminal residue" evidence="2">
    <location>
        <position position="144"/>
    </location>
</feature>
<dbReference type="AlphaFoldDB" id="A0A3E2HD78"/>
<evidence type="ECO:0000313" key="3">
    <source>
        <dbReference type="Proteomes" id="UP000258309"/>
    </source>
</evidence>
<evidence type="ECO:0000256" key="1">
    <source>
        <dbReference type="SAM" id="Phobius"/>
    </source>
</evidence>
<reference evidence="2 3" key="1">
    <citation type="submission" date="2018-05" db="EMBL/GenBank/DDBJ databases">
        <title>Draft genome sequence of Scytalidium lignicola DSM 105466, a ubiquitous saprotrophic fungus.</title>
        <authorList>
            <person name="Buettner E."/>
            <person name="Gebauer A.M."/>
            <person name="Hofrichter M."/>
            <person name="Liers C."/>
            <person name="Kellner H."/>
        </authorList>
    </citation>
    <scope>NUCLEOTIDE SEQUENCE [LARGE SCALE GENOMIC DNA]</scope>
    <source>
        <strain evidence="2 3">DSM 105466</strain>
    </source>
</reference>
<comment type="caution">
    <text evidence="2">The sequence shown here is derived from an EMBL/GenBank/DDBJ whole genome shotgun (WGS) entry which is preliminary data.</text>
</comment>
<keyword evidence="1" id="KW-0472">Membrane</keyword>
<keyword evidence="1" id="KW-1133">Transmembrane helix</keyword>
<evidence type="ECO:0000313" key="2">
    <source>
        <dbReference type="EMBL" id="RFU31374.1"/>
    </source>
</evidence>
<proteinExistence type="predicted"/>
<feature type="non-terminal residue" evidence="2">
    <location>
        <position position="1"/>
    </location>
</feature>
<sequence length="144" mass="14937">MAVSRLTLAALTTPIKLIHPNARRAATLYTASSIHLAVAFSTATIAVSLGSIVHLTLNSSRLLVSIESSPELQARWAGSMAIQKSGAPTPSIIVTTAVAVSSERSTMALAPSLDRAISIAIAQAPRSLDPGRNTIIARLRVSSA</sequence>
<keyword evidence="1" id="KW-0812">Transmembrane</keyword>
<dbReference type="Proteomes" id="UP000258309">
    <property type="component" value="Unassembled WGS sequence"/>
</dbReference>
<accession>A0A3E2HD78</accession>
<name>A0A3E2HD78_SCYLI</name>
<organism evidence="2 3">
    <name type="scientific">Scytalidium lignicola</name>
    <name type="common">Hyphomycete</name>
    <dbReference type="NCBI Taxonomy" id="5539"/>
    <lineage>
        <taxon>Eukaryota</taxon>
        <taxon>Fungi</taxon>
        <taxon>Dikarya</taxon>
        <taxon>Ascomycota</taxon>
        <taxon>Pezizomycotina</taxon>
        <taxon>Leotiomycetes</taxon>
        <taxon>Leotiomycetes incertae sedis</taxon>
        <taxon>Scytalidium</taxon>
    </lineage>
</organism>
<protein>
    <submittedName>
        <fullName evidence="2">Uncharacterized protein</fullName>
    </submittedName>
</protein>
<dbReference type="EMBL" id="NCSJ02000077">
    <property type="protein sequence ID" value="RFU31374.1"/>
    <property type="molecule type" value="Genomic_DNA"/>
</dbReference>